<dbReference type="Proteomes" id="UP000663880">
    <property type="component" value="Unassembled WGS sequence"/>
</dbReference>
<comment type="caution">
    <text evidence="1">The sequence shown here is derived from an EMBL/GenBank/DDBJ whole genome shotgun (WGS) entry which is preliminary data.</text>
</comment>
<evidence type="ECO:0000313" key="1">
    <source>
        <dbReference type="EMBL" id="CAF4832867.1"/>
    </source>
</evidence>
<dbReference type="OrthoDB" id="422540at2759"/>
<keyword evidence="2" id="KW-1185">Reference proteome</keyword>
<accession>A0A821QVD7</accession>
<evidence type="ECO:0000313" key="2">
    <source>
        <dbReference type="Proteomes" id="UP000663880"/>
    </source>
</evidence>
<reference evidence="1" key="1">
    <citation type="submission" date="2021-02" db="EMBL/GenBank/DDBJ databases">
        <authorList>
            <person name="Steward A R."/>
        </authorList>
    </citation>
    <scope>NUCLEOTIDE SEQUENCE</scope>
</reference>
<proteinExistence type="predicted"/>
<name>A0A821QVD7_9NEOP</name>
<dbReference type="EMBL" id="CAJOBZ010000011">
    <property type="protein sequence ID" value="CAF4832867.1"/>
    <property type="molecule type" value="Genomic_DNA"/>
</dbReference>
<organism evidence="1 2">
    <name type="scientific">Pieris macdunnoughi</name>
    <dbReference type="NCBI Taxonomy" id="345717"/>
    <lineage>
        <taxon>Eukaryota</taxon>
        <taxon>Metazoa</taxon>
        <taxon>Ecdysozoa</taxon>
        <taxon>Arthropoda</taxon>
        <taxon>Hexapoda</taxon>
        <taxon>Insecta</taxon>
        <taxon>Pterygota</taxon>
        <taxon>Neoptera</taxon>
        <taxon>Endopterygota</taxon>
        <taxon>Lepidoptera</taxon>
        <taxon>Glossata</taxon>
        <taxon>Ditrysia</taxon>
        <taxon>Papilionoidea</taxon>
        <taxon>Pieridae</taxon>
        <taxon>Pierinae</taxon>
        <taxon>Pieris</taxon>
    </lineage>
</organism>
<protein>
    <submittedName>
        <fullName evidence="1">Uncharacterized protein</fullName>
    </submittedName>
</protein>
<dbReference type="AlphaFoldDB" id="A0A821QVD7"/>
<gene>
    <name evidence="1" type="ORF">PMACD_LOCUS5471</name>
</gene>
<sequence>MCRGRTEQCVSESTTVLMGLKASLRDDTKMSPAEKVYGEAIRLPGDFFEPMKLENSDNNMFVRELRRKINQFIFNSKERATSGKNIFASRIEDLYTCIVSIDRLKPAYAIRHSKDLDAPNEETTLVNNSSKVSRFGRLIKPVVRFPF</sequence>